<dbReference type="EMBL" id="APAU02000027">
    <property type="protein sequence ID" value="EUB60718.1"/>
    <property type="molecule type" value="Genomic_DNA"/>
</dbReference>
<dbReference type="KEGG" id="egl:EGR_04344"/>
<evidence type="ECO:0000313" key="2">
    <source>
        <dbReference type="Proteomes" id="UP000019149"/>
    </source>
</evidence>
<reference evidence="1 2" key="1">
    <citation type="journal article" date="2013" name="Nat. Genet.">
        <title>The genome of the hydatid tapeworm Echinococcus granulosus.</title>
        <authorList>
            <person name="Zheng H."/>
            <person name="Zhang W."/>
            <person name="Zhang L."/>
            <person name="Zhang Z."/>
            <person name="Li J."/>
            <person name="Lu G."/>
            <person name="Zhu Y."/>
            <person name="Wang Y."/>
            <person name="Huang Y."/>
            <person name="Liu J."/>
            <person name="Kang H."/>
            <person name="Chen J."/>
            <person name="Wang L."/>
            <person name="Chen A."/>
            <person name="Yu S."/>
            <person name="Gao Z."/>
            <person name="Jin L."/>
            <person name="Gu W."/>
            <person name="Wang Z."/>
            <person name="Zhao L."/>
            <person name="Shi B."/>
            <person name="Wen H."/>
            <person name="Lin R."/>
            <person name="Jones M.K."/>
            <person name="Brejova B."/>
            <person name="Vinar T."/>
            <person name="Zhao G."/>
            <person name="McManus D.P."/>
            <person name="Chen Z."/>
            <person name="Zhou Y."/>
            <person name="Wang S."/>
        </authorList>
    </citation>
    <scope>NUCLEOTIDE SEQUENCE [LARGE SCALE GENOMIC DNA]</scope>
</reference>
<gene>
    <name evidence="1" type="ORF">EGR_04344</name>
</gene>
<keyword evidence="2" id="KW-1185">Reference proteome</keyword>
<evidence type="ECO:0000313" key="1">
    <source>
        <dbReference type="EMBL" id="EUB60718.1"/>
    </source>
</evidence>
<dbReference type="RefSeq" id="XP_024351914.1">
    <property type="nucleotide sequence ID" value="XM_024493593.1"/>
</dbReference>
<sequence length="96" mass="11179">MENLLFLLWSTFDKSVKQIFAISHLRASAFTRILPYANSLFCLSFLEYQWVQNPVLRCNTFSWYINARLGNLNSGSFRTIIRLPESLGWLNNLTDA</sequence>
<name>W6UI38_ECHGR</name>
<dbReference type="AlphaFoldDB" id="W6UI38"/>
<organism evidence="1 2">
    <name type="scientific">Echinococcus granulosus</name>
    <name type="common">Hydatid tapeworm</name>
    <dbReference type="NCBI Taxonomy" id="6210"/>
    <lineage>
        <taxon>Eukaryota</taxon>
        <taxon>Metazoa</taxon>
        <taxon>Spiralia</taxon>
        <taxon>Lophotrochozoa</taxon>
        <taxon>Platyhelminthes</taxon>
        <taxon>Cestoda</taxon>
        <taxon>Eucestoda</taxon>
        <taxon>Cyclophyllidea</taxon>
        <taxon>Taeniidae</taxon>
        <taxon>Echinococcus</taxon>
        <taxon>Echinococcus granulosus group</taxon>
    </lineage>
</organism>
<accession>W6UI38</accession>
<protein>
    <submittedName>
        <fullName evidence="1">Uncharacterized protein</fullName>
    </submittedName>
</protein>
<proteinExistence type="predicted"/>
<dbReference type="GeneID" id="36340059"/>
<dbReference type="Proteomes" id="UP000019149">
    <property type="component" value="Unassembled WGS sequence"/>
</dbReference>
<dbReference type="CTD" id="36340059"/>
<comment type="caution">
    <text evidence="1">The sequence shown here is derived from an EMBL/GenBank/DDBJ whole genome shotgun (WGS) entry which is preliminary data.</text>
</comment>